<dbReference type="Pfam" id="PF08281">
    <property type="entry name" value="Sigma70_r4_2"/>
    <property type="match status" value="1"/>
</dbReference>
<sequence length="179" mass="21075">MDERTGARIEQWFHAYSQDVYRFLVYYTGRTDIDDLVQETFVRALKAVQRRAEMIENPKTWLFAVARNVAIDERRRAKLIDWLPDVFLQHLVSRDKTPEESLELSENKRLLYEILNQLKRSYRDVLILRGIKGLSSKETAEVLGWTEAKVNLTMHRAMKAIQNNMHVSIAEVMHDAITR</sequence>
<evidence type="ECO:0000256" key="6">
    <source>
        <dbReference type="RuleBase" id="RU000716"/>
    </source>
</evidence>
<accession>A0A3M8B908</accession>
<keyword evidence="2 6" id="KW-0805">Transcription regulation</keyword>
<dbReference type="RefSeq" id="WP_005833729.1">
    <property type="nucleotide sequence ID" value="NZ_BJOD01000017.1"/>
</dbReference>
<organism evidence="10 11">
    <name type="scientific">Brevibacillus agri</name>
    <dbReference type="NCBI Taxonomy" id="51101"/>
    <lineage>
        <taxon>Bacteria</taxon>
        <taxon>Bacillati</taxon>
        <taxon>Bacillota</taxon>
        <taxon>Bacilli</taxon>
        <taxon>Bacillales</taxon>
        <taxon>Paenibacillaceae</taxon>
        <taxon>Brevibacillus</taxon>
    </lineage>
</organism>
<dbReference type="EMBL" id="RHHN01000011">
    <property type="protein sequence ID" value="RNB59859.1"/>
    <property type="molecule type" value="Genomic_DNA"/>
</dbReference>
<evidence type="ECO:0000259" key="7">
    <source>
        <dbReference type="Pfam" id="PF04542"/>
    </source>
</evidence>
<dbReference type="InterPro" id="IPR036388">
    <property type="entry name" value="WH-like_DNA-bd_sf"/>
</dbReference>
<dbReference type="GeneID" id="82812601"/>
<keyword evidence="4 6" id="KW-0238">DNA-binding</keyword>
<keyword evidence="3 6" id="KW-0731">Sigma factor</keyword>
<dbReference type="InterPro" id="IPR000838">
    <property type="entry name" value="RNA_pol_sigma70_ECF_CS"/>
</dbReference>
<proteinExistence type="inferred from homology"/>
<feature type="domain" description="RNA polymerase sigma factor 70 region 4 type 2" evidence="8">
    <location>
        <begin position="109"/>
        <end position="161"/>
    </location>
</feature>
<reference evidence="10 11" key="1">
    <citation type="submission" date="2018-10" db="EMBL/GenBank/DDBJ databases">
        <title>Phylogenomics of Brevibacillus.</title>
        <authorList>
            <person name="Dunlap C."/>
        </authorList>
    </citation>
    <scope>NUCLEOTIDE SEQUENCE [LARGE SCALE GENOMIC DNA]</scope>
    <source>
        <strain evidence="10 11">NRRL NRS 1219</strain>
    </source>
</reference>
<dbReference type="Gene3D" id="1.10.1740.10">
    <property type="match status" value="1"/>
</dbReference>
<comment type="similarity">
    <text evidence="1 6">Belongs to the sigma-70 factor family. ECF subfamily.</text>
</comment>
<evidence type="ECO:0000259" key="8">
    <source>
        <dbReference type="Pfam" id="PF08281"/>
    </source>
</evidence>
<dbReference type="InterPro" id="IPR014284">
    <property type="entry name" value="RNA_pol_sigma-70_dom"/>
</dbReference>
<evidence type="ECO:0000313" key="9">
    <source>
        <dbReference type="EMBL" id="GED25881.1"/>
    </source>
</evidence>
<evidence type="ECO:0000313" key="12">
    <source>
        <dbReference type="Proteomes" id="UP000317180"/>
    </source>
</evidence>
<dbReference type="Pfam" id="PF04542">
    <property type="entry name" value="Sigma70_r2"/>
    <property type="match status" value="1"/>
</dbReference>
<dbReference type="PROSITE" id="PS01063">
    <property type="entry name" value="SIGMA70_ECF"/>
    <property type="match status" value="1"/>
</dbReference>
<keyword evidence="5 6" id="KW-0804">Transcription</keyword>
<comment type="caution">
    <text evidence="10">The sequence shown here is derived from an EMBL/GenBank/DDBJ whole genome shotgun (WGS) entry which is preliminary data.</text>
</comment>
<evidence type="ECO:0000313" key="10">
    <source>
        <dbReference type="EMBL" id="RNB59859.1"/>
    </source>
</evidence>
<dbReference type="PANTHER" id="PTHR43133">
    <property type="entry name" value="RNA POLYMERASE ECF-TYPE SIGMA FACTO"/>
    <property type="match status" value="1"/>
</dbReference>
<dbReference type="Proteomes" id="UP000276178">
    <property type="component" value="Unassembled WGS sequence"/>
</dbReference>
<evidence type="ECO:0000256" key="4">
    <source>
        <dbReference type="ARBA" id="ARBA00023125"/>
    </source>
</evidence>
<feature type="domain" description="RNA polymerase sigma-70 region 2" evidence="7">
    <location>
        <begin position="13"/>
        <end position="78"/>
    </location>
</feature>
<evidence type="ECO:0000256" key="5">
    <source>
        <dbReference type="ARBA" id="ARBA00023163"/>
    </source>
</evidence>
<evidence type="ECO:0000256" key="1">
    <source>
        <dbReference type="ARBA" id="ARBA00010641"/>
    </source>
</evidence>
<dbReference type="SUPFAM" id="SSF88659">
    <property type="entry name" value="Sigma3 and sigma4 domains of RNA polymerase sigma factors"/>
    <property type="match status" value="1"/>
</dbReference>
<dbReference type="AlphaFoldDB" id="A0A3M8B908"/>
<dbReference type="NCBIfam" id="TIGR02937">
    <property type="entry name" value="sigma70-ECF"/>
    <property type="match status" value="1"/>
</dbReference>
<evidence type="ECO:0000256" key="3">
    <source>
        <dbReference type="ARBA" id="ARBA00023082"/>
    </source>
</evidence>
<reference evidence="9 12" key="2">
    <citation type="submission" date="2019-06" db="EMBL/GenBank/DDBJ databases">
        <title>Whole genome shotgun sequence of Brevibacillus agri NBRC 15538.</title>
        <authorList>
            <person name="Hosoyama A."/>
            <person name="Uohara A."/>
            <person name="Ohji S."/>
            <person name="Ichikawa N."/>
        </authorList>
    </citation>
    <scope>NUCLEOTIDE SEQUENCE [LARGE SCALE GENOMIC DNA]</scope>
    <source>
        <strain evidence="9 12">NBRC 15538</strain>
    </source>
</reference>
<dbReference type="EMBL" id="BJOD01000017">
    <property type="protein sequence ID" value="GED25881.1"/>
    <property type="molecule type" value="Genomic_DNA"/>
</dbReference>
<dbReference type="InterPro" id="IPR007627">
    <property type="entry name" value="RNA_pol_sigma70_r2"/>
</dbReference>
<dbReference type="InterPro" id="IPR013249">
    <property type="entry name" value="RNA_pol_sigma70_r4_t2"/>
</dbReference>
<dbReference type="OrthoDB" id="2470088at2"/>
<dbReference type="Gene3D" id="1.10.10.10">
    <property type="entry name" value="Winged helix-like DNA-binding domain superfamily/Winged helix DNA-binding domain"/>
    <property type="match status" value="1"/>
</dbReference>
<gene>
    <name evidence="9" type="primary">ylaC</name>
    <name evidence="9" type="ORF">BAG01nite_19830</name>
    <name evidence="10" type="ORF">EB820_03505</name>
</gene>
<dbReference type="InterPro" id="IPR013324">
    <property type="entry name" value="RNA_pol_sigma_r3/r4-like"/>
</dbReference>
<dbReference type="InterPro" id="IPR013325">
    <property type="entry name" value="RNA_pol_sigma_r2"/>
</dbReference>
<name>A0A3M8B908_9BACL</name>
<dbReference type="InterPro" id="IPR039425">
    <property type="entry name" value="RNA_pol_sigma-70-like"/>
</dbReference>
<protein>
    <recommendedName>
        <fullName evidence="6">RNA polymerase sigma factor</fullName>
    </recommendedName>
</protein>
<evidence type="ECO:0000256" key="2">
    <source>
        <dbReference type="ARBA" id="ARBA00023015"/>
    </source>
</evidence>
<dbReference type="Proteomes" id="UP000317180">
    <property type="component" value="Unassembled WGS sequence"/>
</dbReference>
<dbReference type="GO" id="GO:0006950">
    <property type="term" value="P:response to stress"/>
    <property type="evidence" value="ECO:0007669"/>
    <property type="project" value="UniProtKB-ARBA"/>
</dbReference>
<dbReference type="GO" id="GO:0016987">
    <property type="term" value="F:sigma factor activity"/>
    <property type="evidence" value="ECO:0007669"/>
    <property type="project" value="UniProtKB-KW"/>
</dbReference>
<dbReference type="GO" id="GO:0003677">
    <property type="term" value="F:DNA binding"/>
    <property type="evidence" value="ECO:0007669"/>
    <property type="project" value="UniProtKB-KW"/>
</dbReference>
<dbReference type="GO" id="GO:0006352">
    <property type="term" value="P:DNA-templated transcription initiation"/>
    <property type="evidence" value="ECO:0007669"/>
    <property type="project" value="InterPro"/>
</dbReference>
<evidence type="ECO:0000313" key="11">
    <source>
        <dbReference type="Proteomes" id="UP000276178"/>
    </source>
</evidence>
<dbReference type="SUPFAM" id="SSF88946">
    <property type="entry name" value="Sigma2 domain of RNA polymerase sigma factors"/>
    <property type="match status" value="1"/>
</dbReference>
<dbReference type="CDD" id="cd06171">
    <property type="entry name" value="Sigma70_r4"/>
    <property type="match status" value="1"/>
</dbReference>
<keyword evidence="12" id="KW-1185">Reference proteome</keyword>
<dbReference type="PANTHER" id="PTHR43133:SF8">
    <property type="entry name" value="RNA POLYMERASE SIGMA FACTOR HI_1459-RELATED"/>
    <property type="match status" value="1"/>
</dbReference>